<evidence type="ECO:0000313" key="3">
    <source>
        <dbReference type="Proteomes" id="UP000198878"/>
    </source>
</evidence>
<dbReference type="InterPro" id="IPR001387">
    <property type="entry name" value="Cro/C1-type_HTH"/>
</dbReference>
<dbReference type="CDD" id="cd00093">
    <property type="entry name" value="HTH_XRE"/>
    <property type="match status" value="1"/>
</dbReference>
<feature type="domain" description="HTH cro/C1-type" evidence="1">
    <location>
        <begin position="10"/>
        <end position="45"/>
    </location>
</feature>
<evidence type="ECO:0000259" key="1">
    <source>
        <dbReference type="PROSITE" id="PS50943"/>
    </source>
</evidence>
<dbReference type="Proteomes" id="UP000198878">
    <property type="component" value="Unassembled WGS sequence"/>
</dbReference>
<gene>
    <name evidence="2" type="ORF">SAMN05421837_102835</name>
</gene>
<sequence>MVSVRRREELVSARKAAGLTQEKLAEVMCVDRSTVIRWEAGEYAPLPY</sequence>
<dbReference type="PROSITE" id="PS50943">
    <property type="entry name" value="HTH_CROC1"/>
    <property type="match status" value="1"/>
</dbReference>
<dbReference type="Gene3D" id="1.10.260.40">
    <property type="entry name" value="lambda repressor-like DNA-binding domains"/>
    <property type="match status" value="1"/>
</dbReference>
<organism evidence="2 3">
    <name type="scientific">Amycolatopsis pretoriensis</name>
    <dbReference type="NCBI Taxonomy" id="218821"/>
    <lineage>
        <taxon>Bacteria</taxon>
        <taxon>Bacillati</taxon>
        <taxon>Actinomycetota</taxon>
        <taxon>Actinomycetes</taxon>
        <taxon>Pseudonocardiales</taxon>
        <taxon>Pseudonocardiaceae</taxon>
        <taxon>Amycolatopsis</taxon>
    </lineage>
</organism>
<reference evidence="3" key="1">
    <citation type="submission" date="2016-10" db="EMBL/GenBank/DDBJ databases">
        <authorList>
            <person name="Varghese N."/>
            <person name="Submissions S."/>
        </authorList>
    </citation>
    <scope>NUCLEOTIDE SEQUENCE [LARGE SCALE GENOMIC DNA]</scope>
    <source>
        <strain evidence="3">DSM 44654</strain>
    </source>
</reference>
<name>A0A1H5QFD8_9PSEU</name>
<accession>A0A1H5QFD8</accession>
<dbReference type="AlphaFoldDB" id="A0A1H5QFD8"/>
<dbReference type="RefSeq" id="WP_086676959.1">
    <property type="nucleotide sequence ID" value="NZ_FNUJ01000002.1"/>
</dbReference>
<proteinExistence type="predicted"/>
<dbReference type="InterPro" id="IPR010982">
    <property type="entry name" value="Lambda_DNA-bd_dom_sf"/>
</dbReference>
<dbReference type="STRING" id="218821.SAMN05421837_102835"/>
<dbReference type="SUPFAM" id="SSF47413">
    <property type="entry name" value="lambda repressor-like DNA-binding domains"/>
    <property type="match status" value="1"/>
</dbReference>
<dbReference type="Pfam" id="PF01381">
    <property type="entry name" value="HTH_3"/>
    <property type="match status" value="1"/>
</dbReference>
<protein>
    <submittedName>
        <fullName evidence="2">Helix-turn-helix</fullName>
    </submittedName>
</protein>
<dbReference type="EMBL" id="FNUJ01000002">
    <property type="protein sequence ID" value="SEF24729.1"/>
    <property type="molecule type" value="Genomic_DNA"/>
</dbReference>
<evidence type="ECO:0000313" key="2">
    <source>
        <dbReference type="EMBL" id="SEF24729.1"/>
    </source>
</evidence>
<dbReference type="GO" id="GO:0003677">
    <property type="term" value="F:DNA binding"/>
    <property type="evidence" value="ECO:0007669"/>
    <property type="project" value="InterPro"/>
</dbReference>
<keyword evidence="3" id="KW-1185">Reference proteome</keyword>